<accession>A0A967E839</accession>
<organism evidence="2 3">
    <name type="scientific">Metallococcus carri</name>
    <dbReference type="NCBI Taxonomy" id="1656884"/>
    <lineage>
        <taxon>Bacteria</taxon>
        <taxon>Bacillati</taxon>
        <taxon>Actinomycetota</taxon>
        <taxon>Actinomycetes</taxon>
        <taxon>Micrococcales</taxon>
        <taxon>Dermacoccaceae</taxon>
        <taxon>Metallococcus</taxon>
    </lineage>
</organism>
<feature type="transmembrane region" description="Helical" evidence="1">
    <location>
        <begin position="17"/>
        <end position="39"/>
    </location>
</feature>
<gene>
    <name evidence="2" type="ORF">G9U51_03315</name>
</gene>
<keyword evidence="1" id="KW-1133">Transmembrane helix</keyword>
<protein>
    <submittedName>
        <fullName evidence="2">Uncharacterized protein</fullName>
    </submittedName>
</protein>
<feature type="transmembrane region" description="Helical" evidence="1">
    <location>
        <begin position="51"/>
        <end position="70"/>
    </location>
</feature>
<keyword evidence="1" id="KW-0812">Transmembrane</keyword>
<keyword evidence="1" id="KW-0472">Membrane</keyword>
<reference evidence="2" key="1">
    <citation type="submission" date="2020-03" db="EMBL/GenBank/DDBJ databases">
        <title>Draft sequencing of Calidifontibacter sp. DB0510.</title>
        <authorList>
            <person name="Kim D.-U."/>
        </authorList>
    </citation>
    <scope>NUCLEOTIDE SEQUENCE</scope>
    <source>
        <strain evidence="2">DB0510</strain>
    </source>
</reference>
<sequence length="129" mass="13898">MPGTDALRVSLAGEHTYVWTLSALQLTTGFLTIGLVRPWGEQIRGIRVPRALPIGVGTAGGLAVTYLFTIDLVWKLAHGQRPDEGLVQGGALVVLLACYAPIVLWGPLELVSVAGYALRTRRRRRALAV</sequence>
<proteinExistence type="predicted"/>
<evidence type="ECO:0000313" key="3">
    <source>
        <dbReference type="Proteomes" id="UP000744769"/>
    </source>
</evidence>
<dbReference type="EMBL" id="JAAOIV010000002">
    <property type="protein sequence ID" value="NHN54812.1"/>
    <property type="molecule type" value="Genomic_DNA"/>
</dbReference>
<dbReference type="Proteomes" id="UP000744769">
    <property type="component" value="Unassembled WGS sequence"/>
</dbReference>
<dbReference type="AlphaFoldDB" id="A0A967E839"/>
<feature type="transmembrane region" description="Helical" evidence="1">
    <location>
        <begin position="90"/>
        <end position="118"/>
    </location>
</feature>
<comment type="caution">
    <text evidence="2">The sequence shown here is derived from an EMBL/GenBank/DDBJ whole genome shotgun (WGS) entry which is preliminary data.</text>
</comment>
<keyword evidence="3" id="KW-1185">Reference proteome</keyword>
<name>A0A967E839_9MICO</name>
<dbReference type="RefSeq" id="WP_166193129.1">
    <property type="nucleotide sequence ID" value="NZ_JAAOIV010000002.1"/>
</dbReference>
<evidence type="ECO:0000313" key="2">
    <source>
        <dbReference type="EMBL" id="NHN54812.1"/>
    </source>
</evidence>
<evidence type="ECO:0000256" key="1">
    <source>
        <dbReference type="SAM" id="Phobius"/>
    </source>
</evidence>